<dbReference type="Proteomes" id="UP000708208">
    <property type="component" value="Unassembled WGS sequence"/>
</dbReference>
<proteinExistence type="predicted"/>
<keyword evidence="2" id="KW-1185">Reference proteome</keyword>
<reference evidence="1" key="1">
    <citation type="submission" date="2021-06" db="EMBL/GenBank/DDBJ databases">
        <authorList>
            <person name="Hodson N. C."/>
            <person name="Mongue J. A."/>
            <person name="Jaron S. K."/>
        </authorList>
    </citation>
    <scope>NUCLEOTIDE SEQUENCE</scope>
</reference>
<dbReference type="AlphaFoldDB" id="A0A8J2PFV2"/>
<evidence type="ECO:0000313" key="1">
    <source>
        <dbReference type="EMBL" id="CAG7785410.1"/>
    </source>
</evidence>
<name>A0A8J2PFV2_9HEXA</name>
<accession>A0A8J2PFV2</accession>
<comment type="caution">
    <text evidence="1">The sequence shown here is derived from an EMBL/GenBank/DDBJ whole genome shotgun (WGS) entry which is preliminary data.</text>
</comment>
<sequence>MTAPESIILYFCGFWREREHSGRRCCFLERSTKTEGKAEVEEGRRGKASYAETQRNIISFLT</sequence>
<organism evidence="1 2">
    <name type="scientific">Allacma fusca</name>
    <dbReference type="NCBI Taxonomy" id="39272"/>
    <lineage>
        <taxon>Eukaryota</taxon>
        <taxon>Metazoa</taxon>
        <taxon>Ecdysozoa</taxon>
        <taxon>Arthropoda</taxon>
        <taxon>Hexapoda</taxon>
        <taxon>Collembola</taxon>
        <taxon>Symphypleona</taxon>
        <taxon>Sminthuridae</taxon>
        <taxon>Allacma</taxon>
    </lineage>
</organism>
<gene>
    <name evidence="1" type="ORF">AFUS01_LOCUS24035</name>
</gene>
<protein>
    <submittedName>
        <fullName evidence="1">Uncharacterized protein</fullName>
    </submittedName>
</protein>
<dbReference type="EMBL" id="CAJVCH010296197">
    <property type="protein sequence ID" value="CAG7785410.1"/>
    <property type="molecule type" value="Genomic_DNA"/>
</dbReference>
<evidence type="ECO:0000313" key="2">
    <source>
        <dbReference type="Proteomes" id="UP000708208"/>
    </source>
</evidence>